<dbReference type="EMBL" id="JAADJZ010000011">
    <property type="protein sequence ID" value="KAF2871481.1"/>
    <property type="molecule type" value="Genomic_DNA"/>
</dbReference>
<keyword evidence="3" id="KW-1185">Reference proteome</keyword>
<evidence type="ECO:0000313" key="3">
    <source>
        <dbReference type="Proteomes" id="UP000481861"/>
    </source>
</evidence>
<name>A0A7C8M9P0_9PLEO</name>
<dbReference type="OrthoDB" id="5272500at2759"/>
<organism evidence="2 3">
    <name type="scientific">Massariosphaeria phaeospora</name>
    <dbReference type="NCBI Taxonomy" id="100035"/>
    <lineage>
        <taxon>Eukaryota</taxon>
        <taxon>Fungi</taxon>
        <taxon>Dikarya</taxon>
        <taxon>Ascomycota</taxon>
        <taxon>Pezizomycotina</taxon>
        <taxon>Dothideomycetes</taxon>
        <taxon>Pleosporomycetidae</taxon>
        <taxon>Pleosporales</taxon>
        <taxon>Pleosporales incertae sedis</taxon>
        <taxon>Massariosphaeria</taxon>
    </lineage>
</organism>
<evidence type="ECO:0000313" key="2">
    <source>
        <dbReference type="EMBL" id="KAF2871481.1"/>
    </source>
</evidence>
<accession>A0A7C8M9P0</accession>
<protein>
    <submittedName>
        <fullName evidence="2">Uncharacterized protein</fullName>
    </submittedName>
</protein>
<sequence>MDSITSNNACESLAQSPFAIPREDVELLCASEGFQVLRRCLASNNADFCAAHTACDAQAQETWLLHRDLLHALVMPVVELFRRAAALAEAALCTRTSADLELAFAGAARGAFLCLQCFLAEEEDWCRTRGCPACVTTAALSTESHIRLTIAASLLSTASVSAPNSSVAASDPSRVAERPAQPSSQGLSLPPLPHILPALREALSADPFWGPDHWPYLFARATQLSAAIQALIAECVNLESLVTSPAGAKPAAKRSVTVPVLLPVLHAAEGRGARLRKSRFAMRQLRLNEEEGALMRRCVLQCWARAAVPSRVRGEIIGRTETRPRSLTCP</sequence>
<proteinExistence type="predicted"/>
<reference evidence="2 3" key="1">
    <citation type="submission" date="2020-01" db="EMBL/GenBank/DDBJ databases">
        <authorList>
            <consortium name="DOE Joint Genome Institute"/>
            <person name="Haridas S."/>
            <person name="Albert R."/>
            <person name="Binder M."/>
            <person name="Bloem J."/>
            <person name="Labutti K."/>
            <person name="Salamov A."/>
            <person name="Andreopoulos B."/>
            <person name="Baker S.E."/>
            <person name="Barry K."/>
            <person name="Bills G."/>
            <person name="Bluhm B.H."/>
            <person name="Cannon C."/>
            <person name="Castanera R."/>
            <person name="Culley D.E."/>
            <person name="Daum C."/>
            <person name="Ezra D."/>
            <person name="Gonzalez J.B."/>
            <person name="Henrissat B."/>
            <person name="Kuo A."/>
            <person name="Liang C."/>
            <person name="Lipzen A."/>
            <person name="Lutzoni F."/>
            <person name="Magnuson J."/>
            <person name="Mondo S."/>
            <person name="Nolan M."/>
            <person name="Ohm R."/>
            <person name="Pangilinan J."/>
            <person name="Park H.-J.H."/>
            <person name="Ramirez L."/>
            <person name="Alfaro M."/>
            <person name="Sun H."/>
            <person name="Tritt A."/>
            <person name="Yoshinaga Y."/>
            <person name="Zwiers L.-H.L."/>
            <person name="Turgeon B.G."/>
            <person name="Goodwin S.B."/>
            <person name="Spatafora J.W."/>
            <person name="Crous P.W."/>
            <person name="Grigoriev I.V."/>
        </authorList>
    </citation>
    <scope>NUCLEOTIDE SEQUENCE [LARGE SCALE GENOMIC DNA]</scope>
    <source>
        <strain evidence="2 3">CBS 611.86</strain>
    </source>
</reference>
<dbReference type="Proteomes" id="UP000481861">
    <property type="component" value="Unassembled WGS sequence"/>
</dbReference>
<gene>
    <name evidence="2" type="ORF">BDV95DRAFT_636482</name>
</gene>
<dbReference type="AlphaFoldDB" id="A0A7C8M9P0"/>
<comment type="caution">
    <text evidence="2">The sequence shown here is derived from an EMBL/GenBank/DDBJ whole genome shotgun (WGS) entry which is preliminary data.</text>
</comment>
<evidence type="ECO:0000256" key="1">
    <source>
        <dbReference type="SAM" id="MobiDB-lite"/>
    </source>
</evidence>
<feature type="region of interest" description="Disordered" evidence="1">
    <location>
        <begin position="164"/>
        <end position="189"/>
    </location>
</feature>